<dbReference type="AlphaFoldDB" id="A0A8H7QKU2"/>
<keyword evidence="2" id="KW-1185">Reference proteome</keyword>
<accession>A0A8H7QKU2</accession>
<protein>
    <submittedName>
        <fullName evidence="1">Uncharacterized protein</fullName>
    </submittedName>
</protein>
<dbReference type="Proteomes" id="UP000650833">
    <property type="component" value="Unassembled WGS sequence"/>
</dbReference>
<dbReference type="EMBL" id="JAEPRC010000653">
    <property type="protein sequence ID" value="KAG2193396.1"/>
    <property type="molecule type" value="Genomic_DNA"/>
</dbReference>
<name>A0A8H7QKU2_9FUNG</name>
<reference evidence="1" key="1">
    <citation type="submission" date="2020-12" db="EMBL/GenBank/DDBJ databases">
        <title>Metabolic potential, ecology and presence of endohyphal bacteria is reflected in genomic diversity of Mucoromycotina.</title>
        <authorList>
            <person name="Muszewska A."/>
            <person name="Okrasinska A."/>
            <person name="Steczkiewicz K."/>
            <person name="Drgas O."/>
            <person name="Orlowska M."/>
            <person name="Perlinska-Lenart U."/>
            <person name="Aleksandrzak-Piekarczyk T."/>
            <person name="Szatraj K."/>
            <person name="Zielenkiewicz U."/>
            <person name="Pilsyk S."/>
            <person name="Malc E."/>
            <person name="Mieczkowski P."/>
            <person name="Kruszewska J.S."/>
            <person name="Biernat P."/>
            <person name="Pawlowska J."/>
        </authorList>
    </citation>
    <scope>NUCLEOTIDE SEQUENCE</scope>
    <source>
        <strain evidence="1">CBS 226.32</strain>
    </source>
</reference>
<comment type="caution">
    <text evidence="1">The sequence shown here is derived from an EMBL/GenBank/DDBJ whole genome shotgun (WGS) entry which is preliminary data.</text>
</comment>
<gene>
    <name evidence="1" type="ORF">INT46_002564</name>
</gene>
<dbReference type="OrthoDB" id="2417874at2759"/>
<sequence>MLEMVPISYVTKYTGPSTIVFVSVTGFIRPINTVPLPHGPIDPFLGSRKSSLSIFFKKRWLVCRKVGIEVNMLQSNLAFIKSGPVPDACLKDVRRLVSKFVLSFARASSWEIACRPKALGGLGLIDLGSQ</sequence>
<evidence type="ECO:0000313" key="1">
    <source>
        <dbReference type="EMBL" id="KAG2193396.1"/>
    </source>
</evidence>
<evidence type="ECO:0000313" key="2">
    <source>
        <dbReference type="Proteomes" id="UP000650833"/>
    </source>
</evidence>
<proteinExistence type="predicted"/>
<organism evidence="1 2">
    <name type="scientific">Mucor plumbeus</name>
    <dbReference type="NCBI Taxonomy" id="97098"/>
    <lineage>
        <taxon>Eukaryota</taxon>
        <taxon>Fungi</taxon>
        <taxon>Fungi incertae sedis</taxon>
        <taxon>Mucoromycota</taxon>
        <taxon>Mucoromycotina</taxon>
        <taxon>Mucoromycetes</taxon>
        <taxon>Mucorales</taxon>
        <taxon>Mucorineae</taxon>
        <taxon>Mucoraceae</taxon>
        <taxon>Mucor</taxon>
    </lineage>
</organism>